<dbReference type="EMBL" id="FZMO01000558">
    <property type="protein sequence ID" value="SNQ52020.1"/>
    <property type="molecule type" value="Genomic_DNA"/>
</dbReference>
<evidence type="ECO:0000313" key="2">
    <source>
        <dbReference type="Proteomes" id="UP000234331"/>
    </source>
</evidence>
<reference evidence="1 2" key="1">
    <citation type="submission" date="2017-06" db="EMBL/GenBank/DDBJ databases">
        <authorList>
            <person name="Kim H.J."/>
            <person name="Triplett B.A."/>
        </authorList>
    </citation>
    <scope>NUCLEOTIDE SEQUENCE [LARGE SCALE GENOMIC DNA]</scope>
    <source>
        <strain evidence="1">FRACA_ARgP5</strain>
    </source>
</reference>
<sequence>MPRLSGTAAPESVLLAEVPCIWYGSFGNAVGRRVLVREEDPTRHYDPALFTVDTTATAAG</sequence>
<dbReference type="AlphaFoldDB" id="A0A2I2L267"/>
<organism evidence="1 2">
    <name type="scientific">Frankia canadensis</name>
    <dbReference type="NCBI Taxonomy" id="1836972"/>
    <lineage>
        <taxon>Bacteria</taxon>
        <taxon>Bacillati</taxon>
        <taxon>Actinomycetota</taxon>
        <taxon>Actinomycetes</taxon>
        <taxon>Frankiales</taxon>
        <taxon>Frankiaceae</taxon>
        <taxon>Frankia</taxon>
    </lineage>
</organism>
<protein>
    <submittedName>
        <fullName evidence="1">Uncharacterized protein</fullName>
    </submittedName>
</protein>
<accession>A0A2I2L267</accession>
<gene>
    <name evidence="1" type="ORF">FRACA_90023</name>
</gene>
<dbReference type="Proteomes" id="UP000234331">
    <property type="component" value="Unassembled WGS sequence"/>
</dbReference>
<evidence type="ECO:0000313" key="1">
    <source>
        <dbReference type="EMBL" id="SNQ52020.1"/>
    </source>
</evidence>
<name>A0A2I2L267_9ACTN</name>
<proteinExistence type="predicted"/>
<keyword evidence="2" id="KW-1185">Reference proteome</keyword>